<evidence type="ECO:0000256" key="2">
    <source>
        <dbReference type="ARBA" id="ARBA00022475"/>
    </source>
</evidence>
<feature type="transmembrane region" description="Helical" evidence="6">
    <location>
        <begin position="104"/>
        <end position="125"/>
    </location>
</feature>
<dbReference type="GO" id="GO:0005886">
    <property type="term" value="C:plasma membrane"/>
    <property type="evidence" value="ECO:0007669"/>
    <property type="project" value="UniProtKB-SubCell"/>
</dbReference>
<dbReference type="EMBL" id="AJ248287">
    <property type="protein sequence ID" value="CAB50374.1"/>
    <property type="molecule type" value="Genomic_DNA"/>
</dbReference>
<dbReference type="STRING" id="272844.PAB1399"/>
<reference evidence="9 11" key="5">
    <citation type="journal article" date="2012" name="Curr. Microbiol.">
        <title>Re-annotation of two hyperthermophilic archaea Pyrococcus abyssi GE5 and Pyrococcus furiosus DSM 3638.</title>
        <authorList>
            <person name="Gao J."/>
            <person name="Wang J."/>
        </authorList>
    </citation>
    <scope>GENOME REANNOTATION</scope>
    <source>
        <strain evidence="9">GE5</strain>
        <strain evidence="11">GE5 / Orsay</strain>
    </source>
</reference>
<reference evidence="8" key="1">
    <citation type="submission" date="1999-07" db="EMBL/GenBank/DDBJ databases">
        <authorList>
            <person name="Genoscope"/>
        </authorList>
    </citation>
    <scope>NUCLEOTIDE SEQUENCE</scope>
    <source>
        <strain evidence="8">Orsay</strain>
    </source>
</reference>
<accession>Q9UYN8</accession>
<keyword evidence="4 6" id="KW-1133">Transmembrane helix</keyword>
<reference evidence="8" key="2">
    <citation type="journal article" date="2000" name="J. Mol. Biol.">
        <title>Archaeal homologs of eukaryotic methylation guide small nucleolar RNAs: lessons from the Pyrococcus genomes.</title>
        <authorList>
            <person name="Gaspin C."/>
            <person name="Cavaille J."/>
            <person name="Erauso G."/>
        </authorList>
    </citation>
    <scope>NUCLEOTIDE SEQUENCE</scope>
    <source>
        <strain evidence="8">Orsay</strain>
    </source>
</reference>
<reference evidence="8 10" key="4">
    <citation type="journal article" date="2003" name="Mol. Microbiol.">
        <title>An integrated analysis of the genome of the hyperthermophilic archaeon Pyrococcus abyssi.</title>
        <authorList>
            <person name="Cohen G."/>
            <person name="Barbe V."/>
            <person name="Flament D."/>
            <person name="Galperin M."/>
            <person name="Heilig R."/>
            <person name="Ripp R."/>
            <person name="Lecompte O."/>
            <person name="Prieur D."/>
            <person name="Poch O."/>
            <person name="Quellerou J."/>
            <person name="Thierry J.C."/>
            <person name="Van der Oost J."/>
            <person name="Weissenbach J."/>
            <person name="Zivanovic Y."/>
            <person name="Forterre P."/>
        </authorList>
    </citation>
    <scope>NUCLEOTIDE SEQUENCE [LARGE SCALE GENOMIC DNA]</scope>
    <source>
        <strain evidence="10">GE5 / Orsay</strain>
        <strain evidence="8">Orsay</strain>
    </source>
</reference>
<dbReference type="PANTHER" id="PTHR33932:SF4">
    <property type="entry name" value="NA(+)_H(+) ANTIPORTER SUBUNIT B"/>
    <property type="match status" value="1"/>
</dbReference>
<feature type="transmembrane region" description="Helical" evidence="6">
    <location>
        <begin position="209"/>
        <end position="230"/>
    </location>
</feature>
<dbReference type="PATRIC" id="fig|272844.11.peg.1564"/>
<keyword evidence="5 6" id="KW-0472">Membrane</keyword>
<feature type="transmembrane region" description="Helical" evidence="6">
    <location>
        <begin position="65"/>
        <end position="83"/>
    </location>
</feature>
<dbReference type="EMBL" id="HE613800">
    <property type="protein sequence ID" value="CCE70918.1"/>
    <property type="molecule type" value="Genomic_DNA"/>
</dbReference>
<dbReference type="Proteomes" id="UP000000810">
    <property type="component" value="Chromosome"/>
</dbReference>
<evidence type="ECO:0000256" key="1">
    <source>
        <dbReference type="ARBA" id="ARBA00004651"/>
    </source>
</evidence>
<dbReference type="Proteomes" id="UP000009139">
    <property type="component" value="Chromosome"/>
</dbReference>
<dbReference type="InterPro" id="IPR007182">
    <property type="entry name" value="MnhB"/>
</dbReference>
<feature type="transmembrane region" description="Helical" evidence="6">
    <location>
        <begin position="131"/>
        <end position="153"/>
    </location>
</feature>
<evidence type="ECO:0000256" key="4">
    <source>
        <dbReference type="ARBA" id="ARBA00022989"/>
    </source>
</evidence>
<dbReference type="PIR" id="A75060">
    <property type="entry name" value="A75060"/>
</dbReference>
<evidence type="ECO:0000259" key="7">
    <source>
        <dbReference type="Pfam" id="PF04039"/>
    </source>
</evidence>
<dbReference type="OrthoDB" id="19265at2157"/>
<comment type="subcellular location">
    <subcellularLocation>
        <location evidence="1">Cell membrane</location>
        <topology evidence="1">Multi-pass membrane protein</topology>
    </subcellularLocation>
</comment>
<name>Q9UYN8_PYRAB</name>
<dbReference type="PANTHER" id="PTHR33932">
    <property type="entry name" value="NA(+)/H(+) ANTIPORTER SUBUNIT B"/>
    <property type="match status" value="1"/>
</dbReference>
<protein>
    <submittedName>
        <fullName evidence="8">Multisubunit Na+/H+ antiporter,putative MnhB subunit</fullName>
    </submittedName>
    <submittedName>
        <fullName evidence="9">Na+/H+ antiporter MnhB subunit-related protein</fullName>
    </submittedName>
</protein>
<sequence>MKRFIPLIIMLIAIISLAYYVKLPQQTELRPLGKFYLENSYFGNYSAKSPEVVTSILWDYRGVDTLFETSVFFLAIIGSLALFSLERRERKRKSQGLTLIVRDVTKVIVAMIITVSASIALHGHLTPGGGFQGGSALAVAPLLIIAAYSKYVLEEHGLDKTRALVLRSIGLLGITLVALIPLLEGGFIMQNQPIFPAEIGGQLLSGSLIYYNIFEFLAVGAGFTAVFLLLSIPEKEVRA</sequence>
<dbReference type="Pfam" id="PF04039">
    <property type="entry name" value="MnhB"/>
    <property type="match status" value="1"/>
</dbReference>
<dbReference type="RefSeq" id="WP_010868587.1">
    <property type="nucleotide sequence ID" value="NC_000868.1"/>
</dbReference>
<evidence type="ECO:0000313" key="11">
    <source>
        <dbReference type="Proteomes" id="UP000009139"/>
    </source>
</evidence>
<evidence type="ECO:0000313" key="10">
    <source>
        <dbReference type="Proteomes" id="UP000000810"/>
    </source>
</evidence>
<keyword evidence="2" id="KW-1003">Cell membrane</keyword>
<evidence type="ECO:0000256" key="3">
    <source>
        <dbReference type="ARBA" id="ARBA00022692"/>
    </source>
</evidence>
<dbReference type="AlphaFoldDB" id="Q9UYN8"/>
<evidence type="ECO:0000256" key="6">
    <source>
        <dbReference type="SAM" id="Phobius"/>
    </source>
</evidence>
<feature type="transmembrane region" description="Helical" evidence="6">
    <location>
        <begin position="165"/>
        <end position="189"/>
    </location>
</feature>
<evidence type="ECO:0000313" key="8">
    <source>
        <dbReference type="EMBL" id="CAB50374.1"/>
    </source>
</evidence>
<keyword evidence="3 6" id="KW-0812">Transmembrane</keyword>
<feature type="domain" description="Na+/H+ antiporter MnhB subunit-related protein" evidence="7">
    <location>
        <begin position="100"/>
        <end position="224"/>
    </location>
</feature>
<reference evidence="8" key="3">
    <citation type="journal article" date="2001" name="Genome Res.">
        <title>Genome evolution at the genus level: comparison of three complete genomes of hyperthermophilic archaea.</title>
        <authorList>
            <person name="Lecompte O."/>
            <person name="Ripp R."/>
            <person name="Puzos-Barbe V."/>
            <person name="Duprat S."/>
            <person name="Heilig R."/>
            <person name="Dietrich J."/>
            <person name="Thierry J.C."/>
            <person name="Poch O."/>
        </authorList>
    </citation>
    <scope>NUCLEOTIDE SEQUENCE</scope>
    <source>
        <strain evidence="8">Orsay</strain>
    </source>
</reference>
<evidence type="ECO:0000313" key="9">
    <source>
        <dbReference type="EMBL" id="CCE70918.1"/>
    </source>
</evidence>
<proteinExistence type="predicted"/>
<dbReference type="HOGENOM" id="CLU_069132_2_0_2"/>
<dbReference type="KEGG" id="pab:PAB1399"/>
<organism evidence="8 10">
    <name type="scientific">Pyrococcus abyssi (strain GE5 / Orsay)</name>
    <dbReference type="NCBI Taxonomy" id="272844"/>
    <lineage>
        <taxon>Archaea</taxon>
        <taxon>Methanobacteriati</taxon>
        <taxon>Methanobacteriota</taxon>
        <taxon>Thermococci</taxon>
        <taxon>Thermococcales</taxon>
        <taxon>Thermococcaceae</taxon>
        <taxon>Pyrococcus</taxon>
    </lineage>
</organism>
<keyword evidence="10" id="KW-1185">Reference proteome</keyword>
<dbReference type="InterPro" id="IPR050622">
    <property type="entry name" value="CPA3_antiporter_subunitB"/>
</dbReference>
<evidence type="ECO:0000256" key="5">
    <source>
        <dbReference type="ARBA" id="ARBA00023136"/>
    </source>
</evidence>
<gene>
    <name evidence="8" type="ordered locus">PAB1399</name>
</gene>
<dbReference type="eggNOG" id="arCOG03079">
    <property type="taxonomic scope" value="Archaea"/>
</dbReference>